<keyword evidence="10 15" id="KW-0408">Iron</keyword>
<dbReference type="Pfam" id="PF05730">
    <property type="entry name" value="CFEM"/>
    <property type="match status" value="1"/>
</dbReference>
<dbReference type="GO" id="GO:0098552">
    <property type="term" value="C:side of membrane"/>
    <property type="evidence" value="ECO:0007669"/>
    <property type="project" value="UniProtKB-KW"/>
</dbReference>
<evidence type="ECO:0000313" key="19">
    <source>
        <dbReference type="EMBL" id="KAF9740353.1"/>
    </source>
</evidence>
<feature type="chain" id="PRO_5040391021" description="CFEM domain-containing protein" evidence="17">
    <location>
        <begin position="18"/>
        <end position="162"/>
    </location>
</feature>
<evidence type="ECO:0000256" key="8">
    <source>
        <dbReference type="ARBA" id="ARBA00022723"/>
    </source>
</evidence>
<dbReference type="PANTHER" id="PTHR37928">
    <property type="entry name" value="CFEM DOMAIN PROTEIN (AFU_ORTHOLOGUE AFUA_6G14090)"/>
    <property type="match status" value="1"/>
</dbReference>
<dbReference type="PANTHER" id="PTHR37928:SF2">
    <property type="entry name" value="GPI ANCHORED CFEM DOMAIN PROTEIN (AFU_ORTHOLOGUE AFUA_6G10580)"/>
    <property type="match status" value="1"/>
</dbReference>
<evidence type="ECO:0000256" key="3">
    <source>
        <dbReference type="ARBA" id="ARBA00010031"/>
    </source>
</evidence>
<reference evidence="19" key="1">
    <citation type="journal article" date="2020" name="Mol. Plant Microbe Interact.">
        <title>Genome Sequence of the Biocontrol Agent Coniothyrium minitans strain Conio (IMI 134523).</title>
        <authorList>
            <person name="Patel D."/>
            <person name="Shittu T.A."/>
            <person name="Baroncelli R."/>
            <person name="Muthumeenakshi S."/>
            <person name="Osborne T.H."/>
            <person name="Janganan T.K."/>
            <person name="Sreenivasaprasad S."/>
        </authorList>
    </citation>
    <scope>NUCLEOTIDE SEQUENCE</scope>
    <source>
        <strain evidence="19">Conio</strain>
    </source>
</reference>
<evidence type="ECO:0000256" key="17">
    <source>
        <dbReference type="SAM" id="SignalP"/>
    </source>
</evidence>
<feature type="signal peptide" evidence="17">
    <location>
        <begin position="1"/>
        <end position="17"/>
    </location>
</feature>
<evidence type="ECO:0000256" key="2">
    <source>
        <dbReference type="ARBA" id="ARBA00004613"/>
    </source>
</evidence>
<dbReference type="InterPro" id="IPR008427">
    <property type="entry name" value="Extracellular_membr_CFEM_dom"/>
</dbReference>
<protein>
    <recommendedName>
        <fullName evidence="18">CFEM domain-containing protein</fullName>
    </recommendedName>
</protein>
<evidence type="ECO:0000313" key="20">
    <source>
        <dbReference type="Proteomes" id="UP000756921"/>
    </source>
</evidence>
<keyword evidence="12 15" id="KW-1015">Disulfide bond</keyword>
<evidence type="ECO:0000256" key="15">
    <source>
        <dbReference type="PROSITE-ProRule" id="PRU01356"/>
    </source>
</evidence>
<dbReference type="GO" id="GO:0005886">
    <property type="term" value="C:plasma membrane"/>
    <property type="evidence" value="ECO:0007669"/>
    <property type="project" value="UniProtKB-SubCell"/>
</dbReference>
<organism evidence="19 20">
    <name type="scientific">Paraphaeosphaeria minitans</name>
    <dbReference type="NCBI Taxonomy" id="565426"/>
    <lineage>
        <taxon>Eukaryota</taxon>
        <taxon>Fungi</taxon>
        <taxon>Dikarya</taxon>
        <taxon>Ascomycota</taxon>
        <taxon>Pezizomycotina</taxon>
        <taxon>Dothideomycetes</taxon>
        <taxon>Pleosporomycetidae</taxon>
        <taxon>Pleosporales</taxon>
        <taxon>Massarineae</taxon>
        <taxon>Didymosphaeriaceae</taxon>
        <taxon>Paraphaeosphaeria</taxon>
    </lineage>
</organism>
<feature type="binding site" description="axial binding residue" evidence="15">
    <location>
        <position position="44"/>
    </location>
    <ligand>
        <name>heme</name>
        <dbReference type="ChEBI" id="CHEBI:30413"/>
    </ligand>
    <ligandPart>
        <name>Fe</name>
        <dbReference type="ChEBI" id="CHEBI:18248"/>
    </ligandPart>
</feature>
<keyword evidence="11" id="KW-0472">Membrane</keyword>
<dbReference type="OrthoDB" id="3065412at2759"/>
<accession>A0A9P6GSD4</accession>
<dbReference type="PROSITE" id="PS52012">
    <property type="entry name" value="CFEM"/>
    <property type="match status" value="1"/>
</dbReference>
<feature type="disulfide bond" evidence="15">
    <location>
        <begin position="40"/>
        <end position="47"/>
    </location>
</feature>
<comment type="caution">
    <text evidence="15">Lacks conserved residue(s) required for the propagation of feature annotation.</text>
</comment>
<comment type="subcellular location">
    <subcellularLocation>
        <location evidence="1">Cell membrane</location>
        <topology evidence="1">Lipid-anchor</topology>
        <topology evidence="1">GPI-anchor</topology>
    </subcellularLocation>
    <subcellularLocation>
        <location evidence="2">Secreted</location>
    </subcellularLocation>
</comment>
<keyword evidence="13" id="KW-0325">Glycoprotein</keyword>
<sequence>MRFSVLALAAAATLAAAQNLGDIPSCAISCFAVAVPASGCSLTDTNCQCTTGKDQIQDSLTKCVPGKCDAADIAKIAPAVSKLCASAGITISDLPTAAASASGASNTASATGSVSKTASGGTSATSGAASSTASGAVQETGAAVAHGVGLGAMIFGLAAAML</sequence>
<dbReference type="InterPro" id="IPR051735">
    <property type="entry name" value="CFEM_domain"/>
</dbReference>
<evidence type="ECO:0000256" key="9">
    <source>
        <dbReference type="ARBA" id="ARBA00022729"/>
    </source>
</evidence>
<keyword evidence="8 15" id="KW-0479">Metal-binding</keyword>
<dbReference type="EMBL" id="WJXW01000002">
    <property type="protein sequence ID" value="KAF9740353.1"/>
    <property type="molecule type" value="Genomic_DNA"/>
</dbReference>
<evidence type="ECO:0000256" key="7">
    <source>
        <dbReference type="ARBA" id="ARBA00022622"/>
    </source>
</evidence>
<keyword evidence="5" id="KW-0964">Secreted</keyword>
<evidence type="ECO:0000256" key="4">
    <source>
        <dbReference type="ARBA" id="ARBA00022475"/>
    </source>
</evidence>
<keyword evidence="6 15" id="KW-0349">Heme</keyword>
<dbReference type="GO" id="GO:0005576">
    <property type="term" value="C:extracellular region"/>
    <property type="evidence" value="ECO:0007669"/>
    <property type="project" value="UniProtKB-SubCell"/>
</dbReference>
<evidence type="ECO:0000256" key="5">
    <source>
        <dbReference type="ARBA" id="ARBA00022525"/>
    </source>
</evidence>
<evidence type="ECO:0000256" key="12">
    <source>
        <dbReference type="ARBA" id="ARBA00023157"/>
    </source>
</evidence>
<dbReference type="AlphaFoldDB" id="A0A9P6GSD4"/>
<keyword evidence="7" id="KW-0336">GPI-anchor</keyword>
<evidence type="ECO:0000256" key="10">
    <source>
        <dbReference type="ARBA" id="ARBA00023004"/>
    </source>
</evidence>
<comment type="similarity">
    <text evidence="3">Belongs to the RBT5 family.</text>
</comment>
<evidence type="ECO:0000256" key="11">
    <source>
        <dbReference type="ARBA" id="ARBA00023136"/>
    </source>
</evidence>
<evidence type="ECO:0000256" key="14">
    <source>
        <dbReference type="ARBA" id="ARBA00023288"/>
    </source>
</evidence>
<keyword evidence="14" id="KW-0449">Lipoprotein</keyword>
<keyword evidence="20" id="KW-1185">Reference proteome</keyword>
<evidence type="ECO:0000259" key="18">
    <source>
        <dbReference type="PROSITE" id="PS52012"/>
    </source>
</evidence>
<evidence type="ECO:0000256" key="6">
    <source>
        <dbReference type="ARBA" id="ARBA00022617"/>
    </source>
</evidence>
<keyword evidence="4" id="KW-1003">Cell membrane</keyword>
<dbReference type="SMART" id="SM00747">
    <property type="entry name" value="CFEM"/>
    <property type="match status" value="1"/>
</dbReference>
<dbReference type="GO" id="GO:0046872">
    <property type="term" value="F:metal ion binding"/>
    <property type="evidence" value="ECO:0007669"/>
    <property type="project" value="UniProtKB-UniRule"/>
</dbReference>
<evidence type="ECO:0000256" key="13">
    <source>
        <dbReference type="ARBA" id="ARBA00023180"/>
    </source>
</evidence>
<keyword evidence="9 17" id="KW-0732">Signal</keyword>
<proteinExistence type="inferred from homology"/>
<feature type="domain" description="CFEM" evidence="18">
    <location>
        <begin position="1"/>
        <end position="111"/>
    </location>
</feature>
<evidence type="ECO:0000256" key="1">
    <source>
        <dbReference type="ARBA" id="ARBA00004609"/>
    </source>
</evidence>
<evidence type="ECO:0000256" key="16">
    <source>
        <dbReference type="SAM" id="MobiDB-lite"/>
    </source>
</evidence>
<name>A0A9P6GSD4_9PLEO</name>
<comment type="caution">
    <text evidence="19">The sequence shown here is derived from an EMBL/GenBank/DDBJ whole genome shotgun (WGS) entry which is preliminary data.</text>
</comment>
<gene>
    <name evidence="19" type="ORF">PMIN01_02988</name>
</gene>
<feature type="region of interest" description="Disordered" evidence="16">
    <location>
        <begin position="105"/>
        <end position="124"/>
    </location>
</feature>
<dbReference type="Proteomes" id="UP000756921">
    <property type="component" value="Unassembled WGS sequence"/>
</dbReference>